<dbReference type="EMBL" id="JAHHHV010000065">
    <property type="protein sequence ID" value="MBW4466006.1"/>
    <property type="molecule type" value="Genomic_DNA"/>
</dbReference>
<accession>A0A951U4Z3</accession>
<dbReference type="Pfam" id="PF07878">
    <property type="entry name" value="RHH_5"/>
    <property type="match status" value="1"/>
</dbReference>
<gene>
    <name evidence="2" type="ORF">KME07_11280</name>
</gene>
<name>A0A951U4Z3_9CYAN</name>
<dbReference type="AlphaFoldDB" id="A0A951U4Z3"/>
<dbReference type="Proteomes" id="UP000707356">
    <property type="component" value="Unassembled WGS sequence"/>
</dbReference>
<comment type="caution">
    <text evidence="2">The sequence shown here is derived from an EMBL/GenBank/DDBJ whole genome shotgun (WGS) entry which is preliminary data.</text>
</comment>
<sequence length="104" mass="11786">MPLAIISYQKRVKVLIYMPFGTILMHLDSVNDLPRKLSRVHTPLPEDTLQRLEQLADSEARPVANMASVLVQAALELIDQQGFRLVEGKLRKISFEPTETDKSN</sequence>
<evidence type="ECO:0000259" key="1">
    <source>
        <dbReference type="Pfam" id="PF07878"/>
    </source>
</evidence>
<organism evidence="2 3">
    <name type="scientific">Pegethrix bostrychoides GSE-TBD4-15B</name>
    <dbReference type="NCBI Taxonomy" id="2839662"/>
    <lineage>
        <taxon>Bacteria</taxon>
        <taxon>Bacillati</taxon>
        <taxon>Cyanobacteriota</taxon>
        <taxon>Cyanophyceae</taxon>
        <taxon>Oculatellales</taxon>
        <taxon>Oculatellaceae</taxon>
        <taxon>Pegethrix</taxon>
    </lineage>
</organism>
<dbReference type="InterPro" id="IPR012869">
    <property type="entry name" value="RHH_5"/>
</dbReference>
<feature type="domain" description="CopG-like ribbon-helix-helix" evidence="1">
    <location>
        <begin position="39"/>
        <end position="76"/>
    </location>
</feature>
<evidence type="ECO:0000313" key="2">
    <source>
        <dbReference type="EMBL" id="MBW4466006.1"/>
    </source>
</evidence>
<protein>
    <recommendedName>
        <fullName evidence="1">CopG-like ribbon-helix-helix domain-containing protein</fullName>
    </recommendedName>
</protein>
<reference evidence="2" key="2">
    <citation type="journal article" date="2022" name="Microbiol. Resour. Announc.">
        <title>Metagenome Sequencing to Explore Phylogenomics of Terrestrial Cyanobacteria.</title>
        <authorList>
            <person name="Ward R.D."/>
            <person name="Stajich J.E."/>
            <person name="Johansen J.R."/>
            <person name="Huntemann M."/>
            <person name="Clum A."/>
            <person name="Foster B."/>
            <person name="Foster B."/>
            <person name="Roux S."/>
            <person name="Palaniappan K."/>
            <person name="Varghese N."/>
            <person name="Mukherjee S."/>
            <person name="Reddy T.B.K."/>
            <person name="Daum C."/>
            <person name="Copeland A."/>
            <person name="Chen I.A."/>
            <person name="Ivanova N.N."/>
            <person name="Kyrpides N.C."/>
            <person name="Shapiro N."/>
            <person name="Eloe-Fadrosh E.A."/>
            <person name="Pietrasiak N."/>
        </authorList>
    </citation>
    <scope>NUCLEOTIDE SEQUENCE</scope>
    <source>
        <strain evidence="2">GSE-TBD4-15B</strain>
    </source>
</reference>
<proteinExistence type="predicted"/>
<reference evidence="2" key="1">
    <citation type="submission" date="2021-05" db="EMBL/GenBank/DDBJ databases">
        <authorList>
            <person name="Pietrasiak N."/>
            <person name="Ward R."/>
            <person name="Stajich J.E."/>
            <person name="Kurbessoian T."/>
        </authorList>
    </citation>
    <scope>NUCLEOTIDE SEQUENCE</scope>
    <source>
        <strain evidence="2">GSE-TBD4-15B</strain>
    </source>
</reference>
<evidence type="ECO:0000313" key="3">
    <source>
        <dbReference type="Proteomes" id="UP000707356"/>
    </source>
</evidence>